<evidence type="ECO:0000256" key="1">
    <source>
        <dbReference type="ARBA" id="ARBA00009431"/>
    </source>
</evidence>
<keyword evidence="2 7" id="KW-0121">Carboxypeptidase</keyword>
<keyword evidence="9" id="KW-1185">Reference proteome</keyword>
<dbReference type="PROSITE" id="PS00131">
    <property type="entry name" value="CARBOXYPEPT_SER_SER"/>
    <property type="match status" value="1"/>
</dbReference>
<dbReference type="PANTHER" id="PTHR11802">
    <property type="entry name" value="SERINE PROTEASE FAMILY S10 SERINE CARBOXYPEPTIDASE"/>
    <property type="match status" value="1"/>
</dbReference>
<name>A0AAV7FRK4_DENCH</name>
<dbReference type="PANTHER" id="PTHR11802:SF113">
    <property type="entry name" value="SERINE CARBOXYPEPTIDASE CTSA-4.1"/>
    <property type="match status" value="1"/>
</dbReference>
<dbReference type="EC" id="3.4.16.-" evidence="7"/>
<dbReference type="EMBL" id="JAGFBR010000289">
    <property type="protein sequence ID" value="KAH0445997.1"/>
    <property type="molecule type" value="Genomic_DNA"/>
</dbReference>
<dbReference type="GO" id="GO:0006508">
    <property type="term" value="P:proteolysis"/>
    <property type="evidence" value="ECO:0007669"/>
    <property type="project" value="UniProtKB-KW"/>
</dbReference>
<evidence type="ECO:0000256" key="2">
    <source>
        <dbReference type="ARBA" id="ARBA00022645"/>
    </source>
</evidence>
<reference evidence="8 9" key="1">
    <citation type="journal article" date="2021" name="Hortic Res">
        <title>Chromosome-scale assembly of the Dendrobium chrysotoxum genome enhances the understanding of orchid evolution.</title>
        <authorList>
            <person name="Zhang Y."/>
            <person name="Zhang G.Q."/>
            <person name="Zhang D."/>
            <person name="Liu X.D."/>
            <person name="Xu X.Y."/>
            <person name="Sun W.H."/>
            <person name="Yu X."/>
            <person name="Zhu X."/>
            <person name="Wang Z.W."/>
            <person name="Zhao X."/>
            <person name="Zhong W.Y."/>
            <person name="Chen H."/>
            <person name="Yin W.L."/>
            <person name="Huang T."/>
            <person name="Niu S.C."/>
            <person name="Liu Z.J."/>
        </authorList>
    </citation>
    <scope>NUCLEOTIDE SEQUENCE [LARGE SCALE GENOMIC DNA]</scope>
    <source>
        <strain evidence="8">Lindl</strain>
    </source>
</reference>
<dbReference type="Pfam" id="PF00450">
    <property type="entry name" value="Peptidase_S10"/>
    <property type="match status" value="1"/>
</dbReference>
<evidence type="ECO:0000256" key="5">
    <source>
        <dbReference type="ARBA" id="ARBA00022801"/>
    </source>
</evidence>
<keyword evidence="5 7" id="KW-0378">Hydrolase</keyword>
<organism evidence="8 9">
    <name type="scientific">Dendrobium chrysotoxum</name>
    <name type="common">Orchid</name>
    <dbReference type="NCBI Taxonomy" id="161865"/>
    <lineage>
        <taxon>Eukaryota</taxon>
        <taxon>Viridiplantae</taxon>
        <taxon>Streptophyta</taxon>
        <taxon>Embryophyta</taxon>
        <taxon>Tracheophyta</taxon>
        <taxon>Spermatophyta</taxon>
        <taxon>Magnoliopsida</taxon>
        <taxon>Liliopsida</taxon>
        <taxon>Asparagales</taxon>
        <taxon>Orchidaceae</taxon>
        <taxon>Epidendroideae</taxon>
        <taxon>Malaxideae</taxon>
        <taxon>Dendrobiinae</taxon>
        <taxon>Dendrobium</taxon>
    </lineage>
</organism>
<dbReference type="InterPro" id="IPR018202">
    <property type="entry name" value="Ser_caboxypep_ser_AS"/>
</dbReference>
<gene>
    <name evidence="8" type="ORF">IEQ34_025173</name>
</gene>
<keyword evidence="3 7" id="KW-0645">Protease</keyword>
<evidence type="ECO:0000313" key="9">
    <source>
        <dbReference type="Proteomes" id="UP000775213"/>
    </source>
</evidence>
<dbReference type="SUPFAM" id="SSF53474">
    <property type="entry name" value="alpha/beta-Hydrolases"/>
    <property type="match status" value="1"/>
</dbReference>
<dbReference type="PRINTS" id="PR00724">
    <property type="entry name" value="CRBOXYPTASEC"/>
</dbReference>
<evidence type="ECO:0000256" key="6">
    <source>
        <dbReference type="ARBA" id="ARBA00023180"/>
    </source>
</evidence>
<evidence type="ECO:0000313" key="8">
    <source>
        <dbReference type="EMBL" id="KAH0445997.1"/>
    </source>
</evidence>
<comment type="similarity">
    <text evidence="1 7">Belongs to the peptidase S10 family.</text>
</comment>
<keyword evidence="4" id="KW-0732">Signal</keyword>
<dbReference type="AlphaFoldDB" id="A0AAV7FRK4"/>
<dbReference type="Gene3D" id="1.10.287.410">
    <property type="match status" value="1"/>
</dbReference>
<evidence type="ECO:0000256" key="3">
    <source>
        <dbReference type="ARBA" id="ARBA00022670"/>
    </source>
</evidence>
<dbReference type="GO" id="GO:0004185">
    <property type="term" value="F:serine-type carboxypeptidase activity"/>
    <property type="evidence" value="ECO:0007669"/>
    <property type="project" value="UniProtKB-UniRule"/>
</dbReference>
<protein>
    <recommendedName>
        <fullName evidence="7">Carboxypeptidase</fullName>
        <ecNumber evidence="7">3.4.16.-</ecNumber>
    </recommendedName>
</protein>
<comment type="caution">
    <text evidence="8">The sequence shown here is derived from an EMBL/GenBank/DDBJ whole genome shotgun (WGS) entry which is preliminary data.</text>
</comment>
<evidence type="ECO:0000256" key="4">
    <source>
        <dbReference type="ARBA" id="ARBA00022729"/>
    </source>
</evidence>
<proteinExistence type="inferred from homology"/>
<evidence type="ECO:0000256" key="7">
    <source>
        <dbReference type="RuleBase" id="RU361156"/>
    </source>
</evidence>
<keyword evidence="6" id="KW-0325">Glycoprotein</keyword>
<accession>A0AAV7FRK4</accession>
<dbReference type="Gene3D" id="3.40.50.1820">
    <property type="entry name" value="alpha/beta hydrolase"/>
    <property type="match status" value="1"/>
</dbReference>
<dbReference type="InterPro" id="IPR029058">
    <property type="entry name" value="AB_hydrolase_fold"/>
</dbReference>
<dbReference type="Proteomes" id="UP000775213">
    <property type="component" value="Unassembled WGS sequence"/>
</dbReference>
<dbReference type="InterPro" id="IPR001563">
    <property type="entry name" value="Peptidase_S10"/>
</dbReference>
<sequence length="549" mass="60756">MQKRSATFQEKSESAWSCAISSTEHSRDIDVRHCPIANDASYPSERTQTIGTLSHPSLPAHSLRFVEPDGSICESNDGTRSWSGYLDVNLDEIWKHEEAQALTGQAPYAPRLMDADDHAVETDESKKPRGVVEHFYFWAFESRNDPKNDPTTLWLNGGPGCSSGCGMLMELGPCNARPYNGTKGPHTQWNPLSWTNNSTVIFLDQPVGTGFSYASWAEGDDKKGKAPSRIYTAREAARDASAFLQLWGMHAKQLMGDVTSFHIAGESYAGRWIPLIASQLVEDNKQVVAQPELGLKPLPLASVLIGNGITSPKHQFPAYVEYACSNVTGFGTFLSKETCETMWGRVPTCLALVEKCNAPAEGTPHDTLACKTALEFCETALSQPYFDTGRSSYDFNHYGDYEEDDWFAHFLDDKKTKKALGIDKRGAGDKHDGTYASCSDSVYNRFAQTGDGAKSSVWAVADLLANHVKVLLYAGEHDFICNYLGIEAWTLDMDWPGKEEFGSQPLSAWHHPAPRHDQQAGLQRTFGNLTYATVHESSHFVPYSQPKRV</sequence>